<feature type="transmembrane region" description="Helical" evidence="1">
    <location>
        <begin position="254"/>
        <end position="275"/>
    </location>
</feature>
<reference evidence="3 4" key="1">
    <citation type="journal article" date="2014" name="Nat. Commun.">
        <title>Klebsormidium flaccidum genome reveals primary factors for plant terrestrial adaptation.</title>
        <authorList>
            <person name="Hori K."/>
            <person name="Maruyama F."/>
            <person name="Fujisawa T."/>
            <person name="Togashi T."/>
            <person name="Yamamoto N."/>
            <person name="Seo M."/>
            <person name="Sato S."/>
            <person name="Yamada T."/>
            <person name="Mori H."/>
            <person name="Tajima N."/>
            <person name="Moriyama T."/>
            <person name="Ikeuchi M."/>
            <person name="Watanabe M."/>
            <person name="Wada H."/>
            <person name="Kobayashi K."/>
            <person name="Saito M."/>
            <person name="Masuda T."/>
            <person name="Sasaki-Sekimoto Y."/>
            <person name="Mashiguchi K."/>
            <person name="Awai K."/>
            <person name="Shimojima M."/>
            <person name="Masuda S."/>
            <person name="Iwai M."/>
            <person name="Nobusawa T."/>
            <person name="Narise T."/>
            <person name="Kondo S."/>
            <person name="Saito H."/>
            <person name="Sato R."/>
            <person name="Murakawa M."/>
            <person name="Ihara Y."/>
            <person name="Oshima-Yamada Y."/>
            <person name="Ohtaka K."/>
            <person name="Satoh M."/>
            <person name="Sonobe K."/>
            <person name="Ishii M."/>
            <person name="Ohtani R."/>
            <person name="Kanamori-Sato M."/>
            <person name="Honoki R."/>
            <person name="Miyazaki D."/>
            <person name="Mochizuki H."/>
            <person name="Umetsu J."/>
            <person name="Higashi K."/>
            <person name="Shibata D."/>
            <person name="Kamiya Y."/>
            <person name="Sato N."/>
            <person name="Nakamura Y."/>
            <person name="Tabata S."/>
            <person name="Ida S."/>
            <person name="Kurokawa K."/>
            <person name="Ohta H."/>
        </authorList>
    </citation>
    <scope>NUCLEOTIDE SEQUENCE [LARGE SCALE GENOMIC DNA]</scope>
    <source>
        <strain evidence="3 4">NIES-2285</strain>
    </source>
</reference>
<keyword evidence="1" id="KW-1133">Transmembrane helix</keyword>
<organism evidence="3 4">
    <name type="scientific">Klebsormidium nitens</name>
    <name type="common">Green alga</name>
    <name type="synonym">Ulothrix nitens</name>
    <dbReference type="NCBI Taxonomy" id="105231"/>
    <lineage>
        <taxon>Eukaryota</taxon>
        <taxon>Viridiplantae</taxon>
        <taxon>Streptophyta</taxon>
        <taxon>Klebsormidiophyceae</taxon>
        <taxon>Klebsormidiales</taxon>
        <taxon>Klebsormidiaceae</taxon>
        <taxon>Klebsormidium</taxon>
    </lineage>
</organism>
<gene>
    <name evidence="3" type="ORF">KFL_003340080</name>
</gene>
<accession>A0A1Y1I842</accession>
<name>A0A1Y1I842_KLENI</name>
<keyword evidence="1" id="KW-0472">Membrane</keyword>
<dbReference type="InterPro" id="IPR001202">
    <property type="entry name" value="WW_dom"/>
</dbReference>
<feature type="transmembrane region" description="Helical" evidence="1">
    <location>
        <begin position="94"/>
        <end position="114"/>
    </location>
</feature>
<evidence type="ECO:0000313" key="4">
    <source>
        <dbReference type="Proteomes" id="UP000054558"/>
    </source>
</evidence>
<dbReference type="AlphaFoldDB" id="A0A1Y1I842"/>
<evidence type="ECO:0000256" key="1">
    <source>
        <dbReference type="SAM" id="Phobius"/>
    </source>
</evidence>
<dbReference type="Proteomes" id="UP000054558">
    <property type="component" value="Unassembled WGS sequence"/>
</dbReference>
<feature type="transmembrane region" description="Helical" evidence="1">
    <location>
        <begin position="295"/>
        <end position="319"/>
    </location>
</feature>
<dbReference type="Gene3D" id="2.20.70.10">
    <property type="match status" value="1"/>
</dbReference>
<keyword evidence="4" id="KW-1185">Reference proteome</keyword>
<feature type="transmembrane region" description="Helical" evidence="1">
    <location>
        <begin position="121"/>
        <end position="142"/>
    </location>
</feature>
<keyword evidence="1" id="KW-0812">Transmembrane</keyword>
<feature type="domain" description="WW" evidence="2">
    <location>
        <begin position="158"/>
        <end position="192"/>
    </location>
</feature>
<dbReference type="EMBL" id="DF237283">
    <property type="protein sequence ID" value="GAQ87144.1"/>
    <property type="molecule type" value="Genomic_DNA"/>
</dbReference>
<evidence type="ECO:0000313" key="3">
    <source>
        <dbReference type="EMBL" id="GAQ87144.1"/>
    </source>
</evidence>
<evidence type="ECO:0000259" key="2">
    <source>
        <dbReference type="PROSITE" id="PS50020"/>
    </source>
</evidence>
<proteinExistence type="predicted"/>
<sequence>MEPISAERAECFIPALFFQSRSKDARFHTLNKISPSSASASRFLTSPSIRTTDTPKRVKQTCSAFEGLGQTSPKDSDSSGHQPPTKWGPTPLTVLWSAVSVTGLLFACFIGFSFSLEAATWFPHIILTCLTWLTAARVIVWYELERAAEAGQFQPRDKRLPPEWHNLFDPKRKKTFYYKSITGKSQLKPPLLLPSPIDPPSSTPPSNLFPAYLFRGAAQLVFKPLLTGILYAITVRTQFVTQLKALHYCVTDPFALDTLVLLFNAVCFLALPQPLPFLSLSLSQANAATWLHGPLAARFEVALCAALAASLLWDVFRFLETMARAARARLPPCDVSWDARFAADFLCALCPVLNWRLHPYAFTLDFSRVVLLPLPFGVPLPLPIPKWELFTQSWRALLQAAPFVLPLTRVAGQAIRGAKLSNLGASFVRTLFGRPVQMSLAVSVLTLLLRRQTIAYEEALEHKAAEEHNEELNKQMLADFDERLSPGDWTSGV</sequence>
<dbReference type="PROSITE" id="PS50020">
    <property type="entry name" value="WW_DOMAIN_2"/>
    <property type="match status" value="1"/>
</dbReference>
<protein>
    <recommendedName>
        <fullName evidence="2">WW domain-containing protein</fullName>
    </recommendedName>
</protein>